<keyword evidence="3 6" id="KW-0378">Hydrolase</keyword>
<dbReference type="GO" id="GO:0008745">
    <property type="term" value="F:N-acetylmuramoyl-L-alanine amidase activity"/>
    <property type="evidence" value="ECO:0007669"/>
    <property type="project" value="UniProtKB-EC"/>
</dbReference>
<reference evidence="6" key="1">
    <citation type="submission" date="2023-10" db="EMBL/GenBank/DDBJ databases">
        <title>The first scallop-associated chemosynthetic bacterial symbiont.</title>
        <authorList>
            <person name="Lin Y.-T."/>
            <person name="Sun J."/>
            <person name="Ip J.C.-H."/>
            <person name="He X."/>
            <person name="Gao Z.-M."/>
            <person name="Perez M."/>
            <person name="Xu T."/>
            <person name="Qian P.-Y."/>
            <person name="Qiu J.-W."/>
        </authorList>
    </citation>
    <scope>NUCLEOTIDE SEQUENCE</scope>
    <source>
        <strain evidence="6">Gill1</strain>
    </source>
</reference>
<comment type="catalytic activity">
    <reaction evidence="1">
        <text>Hydrolyzes the link between N-acetylmuramoyl residues and L-amino acid residues in certain cell-wall glycopeptides.</text>
        <dbReference type="EC" id="3.5.1.28"/>
    </reaction>
</comment>
<evidence type="ECO:0000256" key="3">
    <source>
        <dbReference type="ARBA" id="ARBA00022801"/>
    </source>
</evidence>
<evidence type="ECO:0000313" key="6">
    <source>
        <dbReference type="EMBL" id="WXU00280.1"/>
    </source>
</evidence>
<evidence type="ECO:0000259" key="5">
    <source>
        <dbReference type="SMART" id="SM00646"/>
    </source>
</evidence>
<protein>
    <recommendedName>
        <fullName evidence="2">N-acetylmuramoyl-L-alanine amidase</fullName>
        <ecNumber evidence="2">3.5.1.28</ecNumber>
    </recommendedName>
</protein>
<dbReference type="SMART" id="SM00646">
    <property type="entry name" value="Ami_3"/>
    <property type="match status" value="1"/>
</dbReference>
<dbReference type="EMBL" id="CP138327">
    <property type="protein sequence ID" value="WXU00280.1"/>
    <property type="molecule type" value="Genomic_DNA"/>
</dbReference>
<evidence type="ECO:0000256" key="1">
    <source>
        <dbReference type="ARBA" id="ARBA00001561"/>
    </source>
</evidence>
<dbReference type="EC" id="3.5.1.28" evidence="2"/>
<gene>
    <name evidence="6" type="primary">amiC</name>
    <name evidence="6" type="ORF">Ctma_0993</name>
</gene>
<evidence type="ECO:0000256" key="2">
    <source>
        <dbReference type="ARBA" id="ARBA00011901"/>
    </source>
</evidence>
<dbReference type="Gene3D" id="3.40.630.40">
    <property type="entry name" value="Zn-dependent exopeptidases"/>
    <property type="match status" value="1"/>
</dbReference>
<proteinExistence type="predicted"/>
<dbReference type="SUPFAM" id="SSF53187">
    <property type="entry name" value="Zn-dependent exopeptidases"/>
    <property type="match status" value="1"/>
</dbReference>
<dbReference type="Pfam" id="PF01520">
    <property type="entry name" value="Amidase_3"/>
    <property type="match status" value="1"/>
</dbReference>
<organism evidence="6">
    <name type="scientific">Catillopecten margaritatus gill symbiont</name>
    <dbReference type="NCBI Taxonomy" id="3083288"/>
    <lineage>
        <taxon>Bacteria</taxon>
        <taxon>Pseudomonadati</taxon>
        <taxon>Pseudomonadota</taxon>
        <taxon>Gammaproteobacteria</taxon>
        <taxon>sulfur-oxidizing symbionts</taxon>
    </lineage>
</organism>
<feature type="domain" description="MurNAc-LAA" evidence="5">
    <location>
        <begin position="238"/>
        <end position="394"/>
    </location>
</feature>
<dbReference type="InterPro" id="IPR050695">
    <property type="entry name" value="N-acetylmuramoyl_amidase_3"/>
</dbReference>
<dbReference type="AlphaFoldDB" id="A0AAU6PGX7"/>
<dbReference type="Gene3D" id="2.60.40.3500">
    <property type="match status" value="1"/>
</dbReference>
<feature type="chain" id="PRO_5043783656" description="N-acetylmuramoyl-L-alanine amidase" evidence="4">
    <location>
        <begin position="20"/>
        <end position="398"/>
    </location>
</feature>
<dbReference type="InterPro" id="IPR002508">
    <property type="entry name" value="MurNAc-LAA_cat"/>
</dbReference>
<evidence type="ECO:0000256" key="4">
    <source>
        <dbReference type="SAM" id="SignalP"/>
    </source>
</evidence>
<sequence length="398" mass="46063">MYQLKVFLLFLLLFSNTHASDKITLHDFRFWTSPERTRIVIDVEEDIQYTVTSKGNRIDLNIHNAKFLRKTYDKLFYQDMRIKRTKLKRKLKEMHLLFTIRKSYHLKSYMLKPNSKYTHHRLVLDIYDKSKPIKKIIKKPIKRVIKKPTIPSTPPVIPNTPSVIPSATEGSRQTKKIILIDAGHGGEDPGAIGYYHSKEKKITLSIAKKLLKKLNKTRNFKALLTRHGDYYVGLTKRIRIAQANNASLFISIHADSVKRRSAKGASVYTLSERGGSTKFAKRLERSQNTADQFGGIEEVLKGDKYLKKILWNFSRRDRDIQSQKLGKHILQQMRKIGPLHKKTPQKAGFVVLKTPAIPSVLVETAFISNPQEEKRLVNKKEQDKIADALYHAILNYYK</sequence>
<feature type="signal peptide" evidence="4">
    <location>
        <begin position="1"/>
        <end position="19"/>
    </location>
</feature>
<dbReference type="GO" id="GO:0030288">
    <property type="term" value="C:outer membrane-bounded periplasmic space"/>
    <property type="evidence" value="ECO:0007669"/>
    <property type="project" value="TreeGrafter"/>
</dbReference>
<dbReference type="PANTHER" id="PTHR30404:SF0">
    <property type="entry name" value="N-ACETYLMURAMOYL-L-ALANINE AMIDASE AMIC"/>
    <property type="match status" value="1"/>
</dbReference>
<name>A0AAU6PGX7_9GAMM</name>
<keyword evidence="4" id="KW-0732">Signal</keyword>
<accession>A0AAU6PGX7</accession>
<dbReference type="PANTHER" id="PTHR30404">
    <property type="entry name" value="N-ACETYLMURAMOYL-L-ALANINE AMIDASE"/>
    <property type="match status" value="1"/>
</dbReference>
<dbReference type="GO" id="GO:0009253">
    <property type="term" value="P:peptidoglycan catabolic process"/>
    <property type="evidence" value="ECO:0007669"/>
    <property type="project" value="InterPro"/>
</dbReference>
<dbReference type="CDD" id="cd02696">
    <property type="entry name" value="MurNAc-LAA"/>
    <property type="match status" value="1"/>
</dbReference>